<dbReference type="AlphaFoldDB" id="A0A221URV0"/>
<dbReference type="KEGG" id="aalg:AREALGSMS7_00632"/>
<keyword evidence="1" id="KW-0802">TPR repeat</keyword>
<protein>
    <submittedName>
        <fullName evidence="3">Tetratricopeptide repeat protein</fullName>
    </submittedName>
</protein>
<name>A0A221URV0_9FLAO</name>
<keyword evidence="2" id="KW-0812">Transmembrane</keyword>
<accession>A0A221URV0</accession>
<dbReference type="InterPro" id="IPR036514">
    <property type="entry name" value="SGNH_hydro_sf"/>
</dbReference>
<evidence type="ECO:0000313" key="4">
    <source>
        <dbReference type="Proteomes" id="UP000204551"/>
    </source>
</evidence>
<dbReference type="Pfam" id="PF13181">
    <property type="entry name" value="TPR_8"/>
    <property type="match status" value="2"/>
</dbReference>
<reference evidence="3 4" key="1">
    <citation type="submission" date="2017-07" db="EMBL/GenBank/DDBJ databases">
        <title>Genome Sequence of Arenibacter algicola Strain SMS7 Isolated from a culture of the Diatom Skeletonema marinoi.</title>
        <authorList>
            <person name="Topel M."/>
            <person name="Pinder M.I.M."/>
            <person name="Johansson O.N."/>
            <person name="Kourtchenko O."/>
            <person name="Godhe A."/>
            <person name="Clarke A.K."/>
        </authorList>
    </citation>
    <scope>NUCLEOTIDE SEQUENCE [LARGE SCALE GENOMIC DNA]</scope>
    <source>
        <strain evidence="3 4">SMS7</strain>
    </source>
</reference>
<proteinExistence type="predicted"/>
<organism evidence="3 4">
    <name type="scientific">Arenibacter algicola</name>
    <dbReference type="NCBI Taxonomy" id="616991"/>
    <lineage>
        <taxon>Bacteria</taxon>
        <taxon>Pseudomonadati</taxon>
        <taxon>Bacteroidota</taxon>
        <taxon>Flavobacteriia</taxon>
        <taxon>Flavobacteriales</taxon>
        <taxon>Flavobacteriaceae</taxon>
        <taxon>Arenibacter</taxon>
    </lineage>
</organism>
<feature type="repeat" description="TPR" evidence="1">
    <location>
        <begin position="595"/>
        <end position="628"/>
    </location>
</feature>
<keyword evidence="2" id="KW-0472">Membrane</keyword>
<dbReference type="EMBL" id="CP022515">
    <property type="protein sequence ID" value="ASO04119.1"/>
    <property type="molecule type" value="Genomic_DNA"/>
</dbReference>
<dbReference type="SMART" id="SM00028">
    <property type="entry name" value="TPR"/>
    <property type="match status" value="2"/>
</dbReference>
<dbReference type="PROSITE" id="PS50005">
    <property type="entry name" value="TPR"/>
    <property type="match status" value="1"/>
</dbReference>
<dbReference type="Proteomes" id="UP000204551">
    <property type="component" value="Chromosome"/>
</dbReference>
<dbReference type="Gene3D" id="1.25.40.10">
    <property type="entry name" value="Tetratricopeptide repeat domain"/>
    <property type="match status" value="1"/>
</dbReference>
<dbReference type="SUPFAM" id="SSF52266">
    <property type="entry name" value="SGNH hydrolase"/>
    <property type="match status" value="1"/>
</dbReference>
<dbReference type="GO" id="GO:0016788">
    <property type="term" value="F:hydrolase activity, acting on ester bonds"/>
    <property type="evidence" value="ECO:0007669"/>
    <property type="project" value="UniProtKB-ARBA"/>
</dbReference>
<evidence type="ECO:0000256" key="2">
    <source>
        <dbReference type="SAM" id="Phobius"/>
    </source>
</evidence>
<evidence type="ECO:0000313" key="3">
    <source>
        <dbReference type="EMBL" id="ASO04119.1"/>
    </source>
</evidence>
<evidence type="ECO:0000256" key="1">
    <source>
        <dbReference type="PROSITE-ProRule" id="PRU00339"/>
    </source>
</evidence>
<sequence length="641" mass="73865">MEKETVSKSTNKGNLIFNKIIAISLPFILVLLLELLLNYFDYGTDYDLFIEDSKNSNYWVMNPHVSEKYFSSKDLSIVGNSEPFPKHKKPNTLRLFILGESTTIGYPYFHNGSFHRWLQYRLMHTFPDVNFEIINLSLTAVNSYTVMGFSKEIINFSPDAILIYTGHNEYYGAMGVGSTNYIGSNTIAIKAVIYLKNYRIIQLLNNIFAKFRNNSSVQKTDPSASRMEVMAAEQEISYGSDIYNKGIQQFRANMNHIFYLFHNSNIPVFVSNLISNEKDLKPFIDNREDQPTEAMSNFTKGKEAYAKENYKEAKSKFVLAKEMDMLRFRAPEAMNSIITELSSEYPNVTLVDTKEIFEINSPHSIIGNETLLEHVHPNLFGYGLMSEAFYNTLKQEKLISPDLNNELSFHQMLNRMPITEVDSLKGAYEIMMLKEGWPFYEPITYNKKNRTFEERLAGALSVNQISWTEAMNQLYSYYLNNNRLHDALKVTEALLLDDLGNADFYIQAGKLSMALEDNKNSSFYFKKGFELSPSFDLSKNLFIIYLNEDKPKKALPYIIYAINNNSSQVNFLPLKKLTEELITLKSDYEINNKDIDIINKIAFKYFSMGNMESATKYIKKALEMDDKNTDALLLLKKINQG</sequence>
<dbReference type="Gene3D" id="3.40.50.1110">
    <property type="entry name" value="SGNH hydrolase"/>
    <property type="match status" value="1"/>
</dbReference>
<feature type="transmembrane region" description="Helical" evidence="2">
    <location>
        <begin position="20"/>
        <end position="40"/>
    </location>
</feature>
<dbReference type="InterPro" id="IPR019734">
    <property type="entry name" value="TPR_rpt"/>
</dbReference>
<dbReference type="InterPro" id="IPR011990">
    <property type="entry name" value="TPR-like_helical_dom_sf"/>
</dbReference>
<keyword evidence="2" id="KW-1133">Transmembrane helix</keyword>
<dbReference type="SUPFAM" id="SSF48452">
    <property type="entry name" value="TPR-like"/>
    <property type="match status" value="1"/>
</dbReference>
<dbReference type="RefSeq" id="WP_093977219.1">
    <property type="nucleotide sequence ID" value="NZ_CP022515.1"/>
</dbReference>
<gene>
    <name evidence="3" type="ORF">AREALGSMS7_00632</name>
</gene>